<dbReference type="Pfam" id="PF03330">
    <property type="entry name" value="DPBB_1"/>
    <property type="match status" value="1"/>
</dbReference>
<dbReference type="Gene3D" id="2.40.40.10">
    <property type="entry name" value="RlpA-like domain"/>
    <property type="match status" value="1"/>
</dbReference>
<keyword evidence="4" id="KW-1185">Reference proteome</keyword>
<organism evidence="3 4">
    <name type="scientific">Crepidotus variabilis</name>
    <dbReference type="NCBI Taxonomy" id="179855"/>
    <lineage>
        <taxon>Eukaryota</taxon>
        <taxon>Fungi</taxon>
        <taxon>Dikarya</taxon>
        <taxon>Basidiomycota</taxon>
        <taxon>Agaricomycotina</taxon>
        <taxon>Agaricomycetes</taxon>
        <taxon>Agaricomycetidae</taxon>
        <taxon>Agaricales</taxon>
        <taxon>Agaricineae</taxon>
        <taxon>Crepidotaceae</taxon>
        <taxon>Crepidotus</taxon>
    </lineage>
</organism>
<dbReference type="OrthoDB" id="623670at2759"/>
<evidence type="ECO:0000313" key="3">
    <source>
        <dbReference type="EMBL" id="KAF9531338.1"/>
    </source>
</evidence>
<keyword evidence="1" id="KW-0732">Signal</keyword>
<dbReference type="PANTHER" id="PTHR31836:SF28">
    <property type="entry name" value="SRCR DOMAIN-CONTAINING PROTEIN-RELATED"/>
    <property type="match status" value="1"/>
</dbReference>
<dbReference type="InterPro" id="IPR009009">
    <property type="entry name" value="RlpA-like_DPBB"/>
</dbReference>
<name>A0A9P6EKB0_9AGAR</name>
<accession>A0A9P6EKB0</accession>
<reference evidence="3" key="1">
    <citation type="submission" date="2020-11" db="EMBL/GenBank/DDBJ databases">
        <authorList>
            <consortium name="DOE Joint Genome Institute"/>
            <person name="Ahrendt S."/>
            <person name="Riley R."/>
            <person name="Andreopoulos W."/>
            <person name="Labutti K."/>
            <person name="Pangilinan J."/>
            <person name="Ruiz-Duenas F.J."/>
            <person name="Barrasa J.M."/>
            <person name="Sanchez-Garcia M."/>
            <person name="Camarero S."/>
            <person name="Miyauchi S."/>
            <person name="Serrano A."/>
            <person name="Linde D."/>
            <person name="Babiker R."/>
            <person name="Drula E."/>
            <person name="Ayuso-Fernandez I."/>
            <person name="Pacheco R."/>
            <person name="Padilla G."/>
            <person name="Ferreira P."/>
            <person name="Barriuso J."/>
            <person name="Kellner H."/>
            <person name="Castanera R."/>
            <person name="Alfaro M."/>
            <person name="Ramirez L."/>
            <person name="Pisabarro A.G."/>
            <person name="Kuo A."/>
            <person name="Tritt A."/>
            <person name="Lipzen A."/>
            <person name="He G."/>
            <person name="Yan M."/>
            <person name="Ng V."/>
            <person name="Cullen D."/>
            <person name="Martin F."/>
            <person name="Rosso M.-N."/>
            <person name="Henrissat B."/>
            <person name="Hibbett D."/>
            <person name="Martinez A.T."/>
            <person name="Grigoriev I.V."/>
        </authorList>
    </citation>
    <scope>NUCLEOTIDE SEQUENCE</scope>
    <source>
        <strain evidence="3">CBS 506.95</strain>
    </source>
</reference>
<dbReference type="CDD" id="cd22191">
    <property type="entry name" value="DPBB_RlpA_EXP_N-like"/>
    <property type="match status" value="1"/>
</dbReference>
<evidence type="ECO:0000313" key="4">
    <source>
        <dbReference type="Proteomes" id="UP000807306"/>
    </source>
</evidence>
<proteinExistence type="predicted"/>
<feature type="domain" description="RlpA-like protein double-psi beta-barrel" evidence="2">
    <location>
        <begin position="59"/>
        <end position="148"/>
    </location>
</feature>
<comment type="caution">
    <text evidence="3">The sequence shown here is derived from an EMBL/GenBank/DDBJ whole genome shotgun (WGS) entry which is preliminary data.</text>
</comment>
<dbReference type="Proteomes" id="UP000807306">
    <property type="component" value="Unassembled WGS sequence"/>
</dbReference>
<dbReference type="AlphaFoldDB" id="A0A9P6EKB0"/>
<dbReference type="InterPro" id="IPR051477">
    <property type="entry name" value="Expansin_CellWall"/>
</dbReference>
<dbReference type="EMBL" id="MU157835">
    <property type="protein sequence ID" value="KAF9531338.1"/>
    <property type="molecule type" value="Genomic_DNA"/>
</dbReference>
<sequence length="152" mass="16772">MELTVVHANCFYRFEIQRYARMRGVGKNPQVKTMFISHKFFVISAVTLALSVQKVIAFNGDATWFHPGPGFGSCGKESNDNDLVVALSTAEANHNSHCGQRIRVNYQGKTVDVTVVDTCPGCSQYSIDLSPAAFQKLAPLSVGRIQVSWNFI</sequence>
<evidence type="ECO:0000259" key="2">
    <source>
        <dbReference type="Pfam" id="PF03330"/>
    </source>
</evidence>
<dbReference type="InterPro" id="IPR036908">
    <property type="entry name" value="RlpA-like_sf"/>
</dbReference>
<dbReference type="PANTHER" id="PTHR31836">
    <property type="match status" value="1"/>
</dbReference>
<evidence type="ECO:0000256" key="1">
    <source>
        <dbReference type="ARBA" id="ARBA00022729"/>
    </source>
</evidence>
<gene>
    <name evidence="3" type="ORF">CPB83DRAFT_99723</name>
</gene>
<protein>
    <submittedName>
        <fullName evidence="3">RlpA-like double-psi beta-barrel-protein domain-containing protein-containing protein</fullName>
    </submittedName>
</protein>
<dbReference type="SUPFAM" id="SSF50685">
    <property type="entry name" value="Barwin-like endoglucanases"/>
    <property type="match status" value="1"/>
</dbReference>